<dbReference type="PANTHER" id="PTHR43591:SF24">
    <property type="entry name" value="2-METHOXY-6-POLYPRENYL-1,4-BENZOQUINOL METHYLASE, MITOCHONDRIAL"/>
    <property type="match status" value="1"/>
</dbReference>
<proteinExistence type="predicted"/>
<dbReference type="PANTHER" id="PTHR43591">
    <property type="entry name" value="METHYLTRANSFERASE"/>
    <property type="match status" value="1"/>
</dbReference>
<dbReference type="AlphaFoldDB" id="G5J537"/>
<dbReference type="Gene3D" id="3.40.50.150">
    <property type="entry name" value="Vaccinia Virus protein VP39"/>
    <property type="match status" value="1"/>
</dbReference>
<dbReference type="SUPFAM" id="SSF53335">
    <property type="entry name" value="S-adenosyl-L-methionine-dependent methyltransferases"/>
    <property type="match status" value="1"/>
</dbReference>
<evidence type="ECO:0000259" key="1">
    <source>
        <dbReference type="Pfam" id="PF13847"/>
    </source>
</evidence>
<dbReference type="CDD" id="cd02440">
    <property type="entry name" value="AdoMet_MTases"/>
    <property type="match status" value="1"/>
</dbReference>
<dbReference type="EMBL" id="AESD01000384">
    <property type="protein sequence ID" value="EHJ12676.1"/>
    <property type="molecule type" value="Genomic_DNA"/>
</dbReference>
<feature type="domain" description="Methyltransferase" evidence="1">
    <location>
        <begin position="97"/>
        <end position="231"/>
    </location>
</feature>
<name>G5J537_CROWT</name>
<protein>
    <recommendedName>
        <fullName evidence="1">Methyltransferase domain-containing protein</fullName>
    </recommendedName>
</protein>
<reference evidence="2 3" key="1">
    <citation type="journal article" date="2011" name="Front. Microbiol.">
        <title>Two Strains of Crocosphaera watsonii with Highly Conserved Genomes are Distinguished by Strain-Specific Features.</title>
        <authorList>
            <person name="Bench S.R."/>
            <person name="Ilikchyan I.N."/>
            <person name="Tripp H.J."/>
            <person name="Zehr J.P."/>
        </authorList>
    </citation>
    <scope>NUCLEOTIDE SEQUENCE [LARGE SCALE GENOMIC DNA]</scope>
    <source>
        <strain evidence="2 3">WH 0003</strain>
    </source>
</reference>
<dbReference type="GeneID" id="88766262"/>
<accession>G5J537</accession>
<evidence type="ECO:0000313" key="3">
    <source>
        <dbReference type="Proteomes" id="UP000003477"/>
    </source>
</evidence>
<comment type="caution">
    <text evidence="2">The sequence shown here is derived from an EMBL/GenBank/DDBJ whole genome shotgun (WGS) entry which is preliminary data.</text>
</comment>
<dbReference type="InterPro" id="IPR025714">
    <property type="entry name" value="Methyltranfer_dom"/>
</dbReference>
<dbReference type="PATRIC" id="fig|423471.3.peg.2448"/>
<dbReference type="InterPro" id="IPR029063">
    <property type="entry name" value="SAM-dependent_MTases_sf"/>
</dbReference>
<gene>
    <name evidence="2" type="ORF">CWATWH0003_2602</name>
</gene>
<dbReference type="Pfam" id="PF13847">
    <property type="entry name" value="Methyltransf_31"/>
    <property type="match status" value="1"/>
</dbReference>
<dbReference type="GO" id="GO:0008168">
    <property type="term" value="F:methyltransferase activity"/>
    <property type="evidence" value="ECO:0007669"/>
    <property type="project" value="TreeGrafter"/>
</dbReference>
<evidence type="ECO:0000313" key="2">
    <source>
        <dbReference type="EMBL" id="EHJ12676.1"/>
    </source>
</evidence>
<organism evidence="2 3">
    <name type="scientific">Crocosphaera watsonii WH 0003</name>
    <dbReference type="NCBI Taxonomy" id="423471"/>
    <lineage>
        <taxon>Bacteria</taxon>
        <taxon>Bacillati</taxon>
        <taxon>Cyanobacteriota</taxon>
        <taxon>Cyanophyceae</taxon>
        <taxon>Oscillatoriophycideae</taxon>
        <taxon>Chroococcales</taxon>
        <taxon>Aphanothecaceae</taxon>
        <taxon>Crocosphaera</taxon>
    </lineage>
</organism>
<sequence length="252" mass="28858">MKPLKILILSLTILVAFIVIGGQSLTYDASVIPEKEKNNNDNYQYHVLHSRDGIGKFYLGREIAKVMGHQEFLWLERPSREQEEKPSKVIESLNLKQTETIADLGAGSGYFSFRLAQLVPDGKVFAVDIQPEMLDIIDFLKEENKVNNIETILGTIKNTNLPKNSVDTVLMVDAYHEFEYPQEIMENIVSSLKSGGQVVLAEYRRENPLIPIKTLHKMTEKQVKKEMKKVGLVWDKTEEILPQQHLIFFQKS</sequence>
<dbReference type="RefSeq" id="WP_007310794.1">
    <property type="nucleotide sequence ID" value="NZ_AESD01000384.1"/>
</dbReference>
<dbReference type="Proteomes" id="UP000003477">
    <property type="component" value="Unassembled WGS sequence"/>
</dbReference>